<feature type="domain" description="Nephrocystin 3-like N-terminal" evidence="4">
    <location>
        <begin position="196"/>
        <end position="363"/>
    </location>
</feature>
<dbReference type="SMART" id="SM00320">
    <property type="entry name" value="WD40"/>
    <property type="match status" value="4"/>
</dbReference>
<reference evidence="5" key="1">
    <citation type="submission" date="2021-03" db="EMBL/GenBank/DDBJ databases">
        <title>Revisited historic fungal species revealed as producer of novel bioactive compounds through whole genome sequencing and comparative genomics.</title>
        <authorList>
            <person name="Vignolle G.A."/>
            <person name="Hochenegger N."/>
            <person name="Mach R.L."/>
            <person name="Mach-Aigner A.R."/>
            <person name="Javad Rahimi M."/>
            <person name="Salim K.A."/>
            <person name="Chan C.M."/>
            <person name="Lim L.B.L."/>
            <person name="Cai F."/>
            <person name="Druzhinina I.S."/>
            <person name="U'Ren J.M."/>
            <person name="Derntl C."/>
        </authorList>
    </citation>
    <scope>NUCLEOTIDE SEQUENCE</scope>
    <source>
        <strain evidence="5">TUCIM 5799</strain>
    </source>
</reference>
<comment type="caution">
    <text evidence="5">The sequence shown here is derived from an EMBL/GenBank/DDBJ whole genome shotgun (WGS) entry which is preliminary data.</text>
</comment>
<dbReference type="InterPro" id="IPR002372">
    <property type="entry name" value="PQQ_rpt_dom"/>
</dbReference>
<organism evidence="5 6">
    <name type="scientific">Neoarthrinium moseri</name>
    <dbReference type="NCBI Taxonomy" id="1658444"/>
    <lineage>
        <taxon>Eukaryota</taxon>
        <taxon>Fungi</taxon>
        <taxon>Dikarya</taxon>
        <taxon>Ascomycota</taxon>
        <taxon>Pezizomycotina</taxon>
        <taxon>Sordariomycetes</taxon>
        <taxon>Xylariomycetidae</taxon>
        <taxon>Amphisphaeriales</taxon>
        <taxon>Apiosporaceae</taxon>
        <taxon>Neoarthrinium</taxon>
    </lineage>
</organism>
<dbReference type="InterPro" id="IPR015943">
    <property type="entry name" value="WD40/YVTN_repeat-like_dom_sf"/>
</dbReference>
<name>A0A9Q0AHI9_9PEZI</name>
<evidence type="ECO:0000313" key="6">
    <source>
        <dbReference type="Proteomes" id="UP000829685"/>
    </source>
</evidence>
<sequence length="1430" mass="159834">MGGLVIKQLYLLATRDPNYKDTAKRIHSVFFVGTPHRGADSAKLLSNVLAAAVGEKEYVNELIPNSGLLQTINDEFRHVHHNLRLHSFYETVKTNLGYTQNLVVPKDSAVMGLPGERARPLNADHRRICKFESPRDANYVAIRNALLTTIEEIEVKLSSNKREGHRAQMRSIAKFLSAPGRPEAHLARISDRQIQGSCLWLTEKTAFQDWQSGFSQHGEIEAPKCFWLEGKPGTGKSVAAGYVIKYLESCNADNSYYFFRYDHKEESTVAACLRSLAYQMAEVDGTVRQEILYMAEEGEYFNKDDERSVWRALFTTRILRVGLRQPHYWVIDSLDECPNHISLFQLLSKLDKSISLRIFVTSRPLPAVERLLSQEKISVTNMPITQLDTLDDIRLYLNNRANYLPVKEGKACNELIGRILEKCNGSFLWVALVLKELEITISEQQINEVLDQVPSEMDDVYRRILVGLQSVPRNEDLAKAILRWTVCAARPLTISELKEALALDTGHIIPRLETVVGSICGWLVDVGENNTVNVVHETVKSYLTRPGLDSDYAIERRKAHSQVAEVCLSFLCGDDFQGPKGRRGSTGQMKKSSFADYAAVYFSEHISASSSAIDRPLTLLDGFFKTTVLSWIEHISRSGSMSHMLQTSRNLKAYLSRRAKYRSPLGQEVQNVQAWTDDLVHLVTAFGKNLTSFPESIHFLIPPVCPPNSMIHTNFQDPSRSLQVVGLSDTDWDDRISCMVHPDGQVLSLACREGRFALGSSSGKIALYKTTTFEELRTFGNSEAVRRLAFASNDDRLASGGHKEVTMWDTTTGTQLWSATLTDPVLNMSWGPEDATITLATRKNTIVTFTSHSGTRAEDAEFFDMDGDENPSYRRPPTHACFCPEMRLLGVAYRQRPISFWDLEDNSWLSHFHKGDPDVYPGPLLVGMTINPNPELELAAAAYQDGDLVVFNPFDGQQVAKVETFAHVLVSSPDGKTLATGDGNGTIQLFNYETLRLLYRVSLYDFDIKAIVFTSDNLRFFDIRNNHCNAWEPTVLVRKGDPDDNISKPQSEEVPHPALLIDSKPWTANLNITAMCEHHGGEVMLCGRENGAVAGFSIETGREIAQLIPPRMVAVSLLLWSSATDLLALVDASSRVTVRKVEHFPNSGWQVCPTILDLRANRTVRQILFDPMGCYLLISTDTDDEIWATDGIKIESSPREKREAWRWINHPNVSEQIILLEAERAHIFSWADFSELSKPEGIHLAGSGVSGSTLSCVVASRSGRNLCLRFPRRVGSNLSELEVYLASGMHTKADLVTPLAGYKALAGIIKMVIGVYKSNVLFLDTSGWVCSISIDTLVPETHYSRHFFIPFSWYNVGELFLAVTSAGSVALAHKHELAIFHNGLDFFEEKMALDPLVDTVPKDIVATGGVKISKRRRPGARAIRSDPGPQ</sequence>
<protein>
    <recommendedName>
        <fullName evidence="7">NACHT domain-containing protein</fullName>
    </recommendedName>
</protein>
<evidence type="ECO:0008006" key="7">
    <source>
        <dbReference type="Google" id="ProtNLM"/>
    </source>
</evidence>
<dbReference type="Pfam" id="PF13360">
    <property type="entry name" value="PQQ_2"/>
    <property type="match status" value="1"/>
</dbReference>
<gene>
    <name evidence="5" type="ORF">JX265_011379</name>
</gene>
<accession>A0A9Q0AHI9</accession>
<keyword evidence="6" id="KW-1185">Reference proteome</keyword>
<dbReference type="InterPro" id="IPR011047">
    <property type="entry name" value="Quinoprotein_ADH-like_sf"/>
</dbReference>
<evidence type="ECO:0000259" key="4">
    <source>
        <dbReference type="Pfam" id="PF24883"/>
    </source>
</evidence>
<feature type="domain" description="GPI inositol-deacylase winged helix" evidence="3">
    <location>
        <begin position="473"/>
        <end position="555"/>
    </location>
</feature>
<dbReference type="InterPro" id="IPR001680">
    <property type="entry name" value="WD40_rpt"/>
</dbReference>
<dbReference type="SUPFAM" id="SSF52540">
    <property type="entry name" value="P-loop containing nucleoside triphosphate hydrolases"/>
    <property type="match status" value="1"/>
</dbReference>
<dbReference type="Gene3D" id="3.40.50.1820">
    <property type="entry name" value="alpha/beta hydrolase"/>
    <property type="match status" value="1"/>
</dbReference>
<proteinExistence type="predicted"/>
<evidence type="ECO:0000313" key="5">
    <source>
        <dbReference type="EMBL" id="KAI1856738.1"/>
    </source>
</evidence>
<evidence type="ECO:0000259" key="2">
    <source>
        <dbReference type="Pfam" id="PF13360"/>
    </source>
</evidence>
<dbReference type="Pfam" id="PF24883">
    <property type="entry name" value="NPHP3_N"/>
    <property type="match status" value="1"/>
</dbReference>
<dbReference type="EMBL" id="JAFIMR010000042">
    <property type="protein sequence ID" value="KAI1856738.1"/>
    <property type="molecule type" value="Genomic_DNA"/>
</dbReference>
<dbReference type="InterPro" id="IPR054471">
    <property type="entry name" value="GPIID_WHD"/>
</dbReference>
<feature type="domain" description="Pyrrolo-quinoline quinone repeat" evidence="2">
    <location>
        <begin position="790"/>
        <end position="856"/>
    </location>
</feature>
<dbReference type="PANTHER" id="PTHR10039:SF16">
    <property type="entry name" value="GPI INOSITOL-DEACYLASE"/>
    <property type="match status" value="1"/>
</dbReference>
<keyword evidence="1" id="KW-0677">Repeat</keyword>
<evidence type="ECO:0000256" key="1">
    <source>
        <dbReference type="ARBA" id="ARBA00022737"/>
    </source>
</evidence>
<dbReference type="InterPro" id="IPR029058">
    <property type="entry name" value="AB_hydrolase_fold"/>
</dbReference>
<dbReference type="Pfam" id="PF22939">
    <property type="entry name" value="WHD_GPIID"/>
    <property type="match status" value="1"/>
</dbReference>
<dbReference type="PANTHER" id="PTHR10039">
    <property type="entry name" value="AMELOGENIN"/>
    <property type="match status" value="1"/>
</dbReference>
<dbReference type="InterPro" id="IPR027417">
    <property type="entry name" value="P-loop_NTPase"/>
</dbReference>
<dbReference type="InterPro" id="IPR056884">
    <property type="entry name" value="NPHP3-like_N"/>
</dbReference>
<evidence type="ECO:0000259" key="3">
    <source>
        <dbReference type="Pfam" id="PF22939"/>
    </source>
</evidence>
<dbReference type="SUPFAM" id="SSF63829">
    <property type="entry name" value="Calcium-dependent phosphotriesterase"/>
    <property type="match status" value="1"/>
</dbReference>
<dbReference type="Gene3D" id="2.130.10.10">
    <property type="entry name" value="YVTN repeat-like/Quinoprotein amine dehydrogenase"/>
    <property type="match status" value="2"/>
</dbReference>
<dbReference type="Proteomes" id="UP000829685">
    <property type="component" value="Unassembled WGS sequence"/>
</dbReference>
<dbReference type="SUPFAM" id="SSF50998">
    <property type="entry name" value="Quinoprotein alcohol dehydrogenase-like"/>
    <property type="match status" value="1"/>
</dbReference>
<dbReference type="Gene3D" id="3.40.50.300">
    <property type="entry name" value="P-loop containing nucleotide triphosphate hydrolases"/>
    <property type="match status" value="1"/>
</dbReference>